<dbReference type="InterPro" id="IPR023476">
    <property type="entry name" value="Pep_tRNA_hydro_II_dom_sf"/>
</dbReference>
<organism evidence="1 2">
    <name type="scientific">Streptomyces buecherae</name>
    <dbReference type="NCBI Taxonomy" id="2763006"/>
    <lineage>
        <taxon>Bacteria</taxon>
        <taxon>Bacillati</taxon>
        <taxon>Actinomycetota</taxon>
        <taxon>Actinomycetes</taxon>
        <taxon>Kitasatosporales</taxon>
        <taxon>Streptomycetaceae</taxon>
        <taxon>Streptomyces</taxon>
    </lineage>
</organism>
<dbReference type="Gene3D" id="3.40.1490.10">
    <property type="entry name" value="Bit1"/>
    <property type="match status" value="1"/>
</dbReference>
<dbReference type="Pfam" id="PF09391">
    <property type="entry name" value="DUF2000"/>
    <property type="match status" value="1"/>
</dbReference>
<proteinExistence type="predicted"/>
<accession>A0A7H8N720</accession>
<dbReference type="AlphaFoldDB" id="A0A7H8N720"/>
<dbReference type="RefSeq" id="WP_176161382.1">
    <property type="nucleotide sequence ID" value="NZ_CP054929.1"/>
</dbReference>
<sequence>MRFDTKIAVIVRSDLATWQKLNVTAFLSSGIAHAGADVVGGPYEDGSGNGYLPMFREPVLVYAAESATLLRTHQRALSRGVSTALYPVELFATDNDDDNRAAVLAVPAPDLDLAGLAVRGPRAAVDKVVRGLRMHD</sequence>
<dbReference type="InterPro" id="IPR018988">
    <property type="entry name" value="DUF2000"/>
</dbReference>
<dbReference type="Proteomes" id="UP000509303">
    <property type="component" value="Chromosome"/>
</dbReference>
<dbReference type="EMBL" id="CP054929">
    <property type="protein sequence ID" value="QKW49648.1"/>
    <property type="molecule type" value="Genomic_DNA"/>
</dbReference>
<evidence type="ECO:0000313" key="2">
    <source>
        <dbReference type="Proteomes" id="UP000509303"/>
    </source>
</evidence>
<protein>
    <submittedName>
        <fullName evidence="1">DUF2000 family protein</fullName>
    </submittedName>
</protein>
<gene>
    <name evidence="1" type="ORF">HUT08_08880</name>
</gene>
<reference evidence="1 2" key="1">
    <citation type="submission" date="2020-06" db="EMBL/GenBank/DDBJ databases">
        <title>Genome mining for natural products.</title>
        <authorList>
            <person name="Zhang B."/>
            <person name="Shi J."/>
            <person name="Ge H."/>
        </authorList>
    </citation>
    <scope>NUCLEOTIDE SEQUENCE [LARGE SCALE GENOMIC DNA]</scope>
    <source>
        <strain evidence="1 2">NA00687</strain>
    </source>
</reference>
<name>A0A7H8N720_9ACTN</name>
<evidence type="ECO:0000313" key="1">
    <source>
        <dbReference type="EMBL" id="QKW49648.1"/>
    </source>
</evidence>
<keyword evidence="2" id="KW-1185">Reference proteome</keyword>
<dbReference type="SUPFAM" id="SSF102462">
    <property type="entry name" value="Peptidyl-tRNA hydrolase II"/>
    <property type="match status" value="1"/>
</dbReference>